<dbReference type="SMART" id="SM00304">
    <property type="entry name" value="HAMP"/>
    <property type="match status" value="2"/>
</dbReference>
<feature type="domain" description="HAMP" evidence="7">
    <location>
        <begin position="421"/>
        <end position="473"/>
    </location>
</feature>
<dbReference type="SUPFAM" id="SSF158472">
    <property type="entry name" value="HAMP domain-like"/>
    <property type="match status" value="1"/>
</dbReference>
<dbReference type="InterPro" id="IPR029150">
    <property type="entry name" value="dCache_3"/>
</dbReference>
<evidence type="ECO:0000256" key="3">
    <source>
        <dbReference type="ARBA" id="ARBA00029447"/>
    </source>
</evidence>
<dbReference type="Pfam" id="PF18947">
    <property type="entry name" value="HAMP_2"/>
    <property type="match status" value="1"/>
</dbReference>
<protein>
    <submittedName>
        <fullName evidence="8">HAMP domain-containing protein</fullName>
    </submittedName>
</protein>
<reference evidence="8 9" key="1">
    <citation type="submission" date="2019-07" db="EMBL/GenBank/DDBJ databases">
        <title>Genome sequencing for Ferrovibrio sp. K5.</title>
        <authorList>
            <person name="Park S.-J."/>
        </authorList>
    </citation>
    <scope>NUCLEOTIDE SEQUENCE [LARGE SCALE GENOMIC DNA]</scope>
    <source>
        <strain evidence="8 9">K5</strain>
    </source>
</reference>
<keyword evidence="4" id="KW-0807">Transducer</keyword>
<dbReference type="Pfam" id="PF00015">
    <property type="entry name" value="MCPsignal"/>
    <property type="match status" value="1"/>
</dbReference>
<dbReference type="InterPro" id="IPR004089">
    <property type="entry name" value="MCPsignal_dom"/>
</dbReference>
<dbReference type="InterPro" id="IPR029151">
    <property type="entry name" value="Sensor-like_sf"/>
</dbReference>
<evidence type="ECO:0000259" key="6">
    <source>
        <dbReference type="PROSITE" id="PS50111"/>
    </source>
</evidence>
<dbReference type="FunFam" id="1.10.287.950:FF:000001">
    <property type="entry name" value="Methyl-accepting chemotaxis sensory transducer"/>
    <property type="match status" value="1"/>
</dbReference>
<evidence type="ECO:0000259" key="7">
    <source>
        <dbReference type="PROSITE" id="PS50885"/>
    </source>
</evidence>
<dbReference type="RefSeq" id="WP_144067634.1">
    <property type="nucleotide sequence ID" value="NZ_CP041636.1"/>
</dbReference>
<dbReference type="Gene3D" id="1.10.287.950">
    <property type="entry name" value="Methyl-accepting chemotaxis protein"/>
    <property type="match status" value="1"/>
</dbReference>
<dbReference type="InterPro" id="IPR003660">
    <property type="entry name" value="HAMP_dom"/>
</dbReference>
<evidence type="ECO:0000256" key="2">
    <source>
        <dbReference type="ARBA" id="ARBA00022481"/>
    </source>
</evidence>
<dbReference type="PROSITE" id="PS50111">
    <property type="entry name" value="CHEMOTAXIS_TRANSDUC_2"/>
    <property type="match status" value="1"/>
</dbReference>
<feature type="domain" description="HAMP" evidence="7">
    <location>
        <begin position="304"/>
        <end position="357"/>
    </location>
</feature>
<dbReference type="Proteomes" id="UP000317496">
    <property type="component" value="Chromosome"/>
</dbReference>
<dbReference type="InterPro" id="IPR051310">
    <property type="entry name" value="MCP_chemotaxis"/>
</dbReference>
<keyword evidence="9" id="KW-1185">Reference proteome</keyword>
<feature type="transmembrane region" description="Helical" evidence="5">
    <location>
        <begin position="281"/>
        <end position="303"/>
    </location>
</feature>
<dbReference type="AlphaFoldDB" id="A0A516GYP5"/>
<dbReference type="KEGG" id="fer:FNB15_04885"/>
<dbReference type="EMBL" id="CP041636">
    <property type="protein sequence ID" value="QDO96653.1"/>
    <property type="molecule type" value="Genomic_DNA"/>
</dbReference>
<comment type="subcellular location">
    <subcellularLocation>
        <location evidence="1">Membrane</location>
    </subcellularLocation>
</comment>
<dbReference type="PANTHER" id="PTHR43531:SF14">
    <property type="entry name" value="METHYL-ACCEPTING CHEMOTAXIS PROTEIN I-RELATED"/>
    <property type="match status" value="1"/>
</dbReference>
<dbReference type="GO" id="GO:0007165">
    <property type="term" value="P:signal transduction"/>
    <property type="evidence" value="ECO:0007669"/>
    <property type="project" value="UniProtKB-KW"/>
</dbReference>
<dbReference type="OrthoDB" id="1776073at2"/>
<feature type="transmembrane region" description="Helical" evidence="5">
    <location>
        <begin position="6"/>
        <end position="31"/>
    </location>
</feature>
<dbReference type="Pfam" id="PF14827">
    <property type="entry name" value="dCache_3"/>
    <property type="match status" value="1"/>
</dbReference>
<dbReference type="PANTHER" id="PTHR43531">
    <property type="entry name" value="PROTEIN ICFG"/>
    <property type="match status" value="1"/>
</dbReference>
<organism evidence="8 9">
    <name type="scientific">Ferrovibrio terrae</name>
    <dbReference type="NCBI Taxonomy" id="2594003"/>
    <lineage>
        <taxon>Bacteria</taxon>
        <taxon>Pseudomonadati</taxon>
        <taxon>Pseudomonadota</taxon>
        <taxon>Alphaproteobacteria</taxon>
        <taxon>Rhodospirillales</taxon>
        <taxon>Rhodospirillaceae</taxon>
        <taxon>Ferrovibrio</taxon>
    </lineage>
</organism>
<evidence type="ECO:0000313" key="9">
    <source>
        <dbReference type="Proteomes" id="UP000317496"/>
    </source>
</evidence>
<keyword evidence="2" id="KW-0488">Methylation</keyword>
<dbReference type="GO" id="GO:0004888">
    <property type="term" value="F:transmembrane signaling receptor activity"/>
    <property type="evidence" value="ECO:0007669"/>
    <property type="project" value="TreeGrafter"/>
</dbReference>
<gene>
    <name evidence="8" type="ORF">FNB15_04885</name>
</gene>
<name>A0A516GYP5_9PROT</name>
<dbReference type="SUPFAM" id="SSF58104">
    <property type="entry name" value="Methyl-accepting chemotaxis protein (MCP) signaling domain"/>
    <property type="match status" value="1"/>
</dbReference>
<keyword evidence="5" id="KW-0472">Membrane</keyword>
<dbReference type="SMART" id="SM00283">
    <property type="entry name" value="MA"/>
    <property type="match status" value="1"/>
</dbReference>
<accession>A0A516GYP5</accession>
<dbReference type="GO" id="GO:0006935">
    <property type="term" value="P:chemotaxis"/>
    <property type="evidence" value="ECO:0007669"/>
    <property type="project" value="TreeGrafter"/>
</dbReference>
<evidence type="ECO:0000313" key="8">
    <source>
        <dbReference type="EMBL" id="QDO96653.1"/>
    </source>
</evidence>
<evidence type="ECO:0000256" key="1">
    <source>
        <dbReference type="ARBA" id="ARBA00004370"/>
    </source>
</evidence>
<keyword evidence="5" id="KW-1133">Transmembrane helix</keyword>
<dbReference type="PROSITE" id="PS50885">
    <property type="entry name" value="HAMP"/>
    <property type="match status" value="2"/>
</dbReference>
<dbReference type="CDD" id="cd11386">
    <property type="entry name" value="MCP_signal"/>
    <property type="match status" value="1"/>
</dbReference>
<dbReference type="GO" id="GO:0005886">
    <property type="term" value="C:plasma membrane"/>
    <property type="evidence" value="ECO:0007669"/>
    <property type="project" value="TreeGrafter"/>
</dbReference>
<dbReference type="Gene3D" id="1.10.8.500">
    <property type="entry name" value="HAMP domain in histidine kinase"/>
    <property type="match status" value="1"/>
</dbReference>
<proteinExistence type="inferred from homology"/>
<dbReference type="CDD" id="cd06225">
    <property type="entry name" value="HAMP"/>
    <property type="match status" value="2"/>
</dbReference>
<dbReference type="SUPFAM" id="SSF103190">
    <property type="entry name" value="Sensory domain-like"/>
    <property type="match status" value="1"/>
</dbReference>
<evidence type="ECO:0000256" key="4">
    <source>
        <dbReference type="PROSITE-ProRule" id="PRU00284"/>
    </source>
</evidence>
<sequence>MLKRSIAARLIAAMLGITFAAIAVIAGYMFIKQVSNAEGDLRDDLLANYDAVLEAIDFEGRTASSVSSALGGLRALQEAVASGDRAAGLALLAEPMKTVREREGIGLITIQTPTGVAFLRAHSPANFGDNVLSRRQTVKQTIDTGKPHTGIEPGRETLSLFSSHPLRMDGKLIGVIDTGIALGEEFLQRMKRRLNVELTIHLLADDKLSVYSSTFAEKTTISETEYRAALNGETVLRHTRLKGRDSATLAMPLKNFSGKAIAVVEIVADREKQAATQRQELLILSLLALVTLLATGAVAVILARSLVRPIAAMTGAMQTLAGGDLDSEIPARDRVDELGAMAKAVQVFREQAVDNRRMSAERASQRQAYEEQRQAQEAELDRSIGTIVAAAAAGDMSARIAVENMDGVMRRLGDGVNTLVATTDTALRELGQVLARLADGDLSGRVQGSYAGVFADLQQATNRMAERISEVVRGLSENAEAVNAAAAEISTGSQDLASRTESQAASIEETAASMHEITATVKQNADNAQAANQLATAARSTAEKGGSVVADAVTAVTQIEESARRISDIVGLIDEIAFQTNLLALNASVEAARAGEAGKGFAVVAQEVRALAQRSANASKDIKGLIQASNAQVKTGAGLVNQTGGSLAEIVGAIKKVADIVAEIAAASREQATGLEQVNTAVGSMDEMTQRNGALVEETSASAQALAGQARQLAQLVGFFRL</sequence>
<comment type="similarity">
    <text evidence="3">Belongs to the methyl-accepting chemotaxis (MCP) protein family.</text>
</comment>
<dbReference type="Pfam" id="PF00672">
    <property type="entry name" value="HAMP"/>
    <property type="match status" value="1"/>
</dbReference>
<keyword evidence="5" id="KW-0812">Transmembrane</keyword>
<feature type="domain" description="Methyl-accepting transducer" evidence="6">
    <location>
        <begin position="478"/>
        <end position="707"/>
    </location>
</feature>
<evidence type="ECO:0000256" key="5">
    <source>
        <dbReference type="SAM" id="Phobius"/>
    </source>
</evidence>